<comment type="subcellular location">
    <subcellularLocation>
        <location evidence="1">Membrane</location>
        <topology evidence="1">Multi-pass membrane protein</topology>
    </subcellularLocation>
</comment>
<dbReference type="GO" id="GO:0019646">
    <property type="term" value="P:aerobic electron transport chain"/>
    <property type="evidence" value="ECO:0007669"/>
    <property type="project" value="InterPro"/>
</dbReference>
<feature type="transmembrane region" description="Helical" evidence="10">
    <location>
        <begin position="201"/>
        <end position="218"/>
    </location>
</feature>
<dbReference type="EC" id="7.1.1.9" evidence="3"/>
<reference evidence="12 13" key="1">
    <citation type="submission" date="2018-01" db="EMBL/GenBank/DDBJ databases">
        <title>Whole genome sequencing of Histamine producing bacteria.</title>
        <authorList>
            <person name="Butler K."/>
        </authorList>
    </citation>
    <scope>NUCLEOTIDE SEQUENCE [LARGE SCALE GENOMIC DNA]</scope>
    <source>
        <strain evidence="12 13">JCM 12947</strain>
    </source>
</reference>
<evidence type="ECO:0000256" key="10">
    <source>
        <dbReference type="SAM" id="Phobius"/>
    </source>
</evidence>
<dbReference type="SUPFAM" id="SSF81452">
    <property type="entry name" value="Cytochrome c oxidase subunit III-like"/>
    <property type="match status" value="1"/>
</dbReference>
<name>A0A2T3JL67_9GAMM</name>
<dbReference type="PANTHER" id="PTHR11403">
    <property type="entry name" value="CYTOCHROME C OXIDASE SUBUNIT III"/>
    <property type="match status" value="1"/>
</dbReference>
<feature type="transmembrane region" description="Helical" evidence="10">
    <location>
        <begin position="169"/>
        <end position="189"/>
    </location>
</feature>
<evidence type="ECO:0000256" key="9">
    <source>
        <dbReference type="ARBA" id="ARBA00031625"/>
    </source>
</evidence>
<evidence type="ECO:0000256" key="3">
    <source>
        <dbReference type="ARBA" id="ARBA00012949"/>
    </source>
</evidence>
<dbReference type="CDD" id="cd01665">
    <property type="entry name" value="Cyt_c_Oxidase_III"/>
    <property type="match status" value="1"/>
</dbReference>
<sequence>MSNPYSEHESSLPEQSANKPHEHYYVPDASIWPIVGAIALFLIALGAGATVGDLFNGQGPWILLTGVGLILFMLTGWFRDVIQESMGGLYSSQMDRSFRQGMSWFIFSEVMFFFAFFGVLFYARMISVPWLGGAGNNEMTNLVLWPEFVAHWPLIKTPDGSETQAMGPIGLPLYNTMILLVSSVTVHIAHTALETNNRKRLTLFLLLTVLLGSLFVYLQGVEYIHAYQEMDLTLDSGVYGNTFFLLTGFHGLHVTLGTIMLFVVWCRILKGHFTPHQHFAFQAGAWYWHFVDVVWLCLFIFVYIL</sequence>
<comment type="caution">
    <text evidence="12">The sequence shown here is derived from an EMBL/GenBank/DDBJ whole genome shotgun (WGS) entry which is preliminary data.</text>
</comment>
<evidence type="ECO:0000313" key="12">
    <source>
        <dbReference type="EMBL" id="PSU49783.1"/>
    </source>
</evidence>
<dbReference type="OrthoDB" id="9810850at2"/>
<dbReference type="GO" id="GO:0004129">
    <property type="term" value="F:cytochrome-c oxidase activity"/>
    <property type="evidence" value="ECO:0007669"/>
    <property type="project" value="UniProtKB-EC"/>
</dbReference>
<feature type="transmembrane region" description="Helical" evidence="10">
    <location>
        <begin position="286"/>
        <end position="304"/>
    </location>
</feature>
<keyword evidence="4 10" id="KW-0812">Transmembrane</keyword>
<dbReference type="InterPro" id="IPR035973">
    <property type="entry name" value="Cyt_c_oxidase_su3-like_sf"/>
</dbReference>
<keyword evidence="6 10" id="KW-1133">Transmembrane helix</keyword>
<accession>A0A2T3JL67</accession>
<dbReference type="FunFam" id="1.20.120.80:FF:000003">
    <property type="entry name" value="Cytochrome c oxidase subunit 3"/>
    <property type="match status" value="1"/>
</dbReference>
<feature type="transmembrane region" description="Helical" evidence="10">
    <location>
        <begin position="61"/>
        <end position="82"/>
    </location>
</feature>
<evidence type="ECO:0000256" key="8">
    <source>
        <dbReference type="ARBA" id="ARBA00031400"/>
    </source>
</evidence>
<dbReference type="EMBL" id="PYMJ01000005">
    <property type="protein sequence ID" value="PSU49783.1"/>
    <property type="molecule type" value="Genomic_DNA"/>
</dbReference>
<dbReference type="Gene3D" id="1.20.120.80">
    <property type="entry name" value="Cytochrome c oxidase, subunit III, four-helix bundle"/>
    <property type="match status" value="1"/>
</dbReference>
<dbReference type="InterPro" id="IPR000298">
    <property type="entry name" value="Cyt_c_oxidase-like_su3"/>
</dbReference>
<dbReference type="InterPro" id="IPR024791">
    <property type="entry name" value="Cyt_c/ubiquinol_Oxase_su3"/>
</dbReference>
<evidence type="ECO:0000256" key="1">
    <source>
        <dbReference type="ARBA" id="ARBA00004141"/>
    </source>
</evidence>
<evidence type="ECO:0000256" key="4">
    <source>
        <dbReference type="ARBA" id="ARBA00022692"/>
    </source>
</evidence>
<evidence type="ECO:0000313" key="13">
    <source>
        <dbReference type="Proteomes" id="UP000240987"/>
    </source>
</evidence>
<evidence type="ECO:0000256" key="2">
    <source>
        <dbReference type="ARBA" id="ARBA00010581"/>
    </source>
</evidence>
<protein>
    <recommendedName>
        <fullName evidence="3">cytochrome-c oxidase</fullName>
        <ecNumber evidence="3">7.1.1.9</ecNumber>
    </recommendedName>
    <alternativeName>
        <fullName evidence="8">Cytochrome aa3 subunit 3</fullName>
    </alternativeName>
    <alternativeName>
        <fullName evidence="9">Cytochrome c oxidase polypeptide III</fullName>
    </alternativeName>
</protein>
<keyword evidence="13" id="KW-1185">Reference proteome</keyword>
<keyword evidence="5" id="KW-1278">Translocase</keyword>
<feature type="domain" description="Heme-copper oxidase subunit III family profile" evidence="11">
    <location>
        <begin position="20"/>
        <end position="305"/>
    </location>
</feature>
<keyword evidence="7 10" id="KW-0472">Membrane</keyword>
<dbReference type="Proteomes" id="UP000240987">
    <property type="component" value="Unassembled WGS sequence"/>
</dbReference>
<evidence type="ECO:0000256" key="7">
    <source>
        <dbReference type="ARBA" id="ARBA00023136"/>
    </source>
</evidence>
<gene>
    <name evidence="12" type="ORF">C9J12_06610</name>
</gene>
<dbReference type="GO" id="GO:0016020">
    <property type="term" value="C:membrane"/>
    <property type="evidence" value="ECO:0007669"/>
    <property type="project" value="UniProtKB-SubCell"/>
</dbReference>
<evidence type="ECO:0000256" key="5">
    <source>
        <dbReference type="ARBA" id="ARBA00022967"/>
    </source>
</evidence>
<dbReference type="PROSITE" id="PS50253">
    <property type="entry name" value="COX3"/>
    <property type="match status" value="1"/>
</dbReference>
<dbReference type="Pfam" id="PF00510">
    <property type="entry name" value="COX3"/>
    <property type="match status" value="1"/>
</dbReference>
<feature type="transmembrane region" description="Helical" evidence="10">
    <location>
        <begin position="103"/>
        <end position="123"/>
    </location>
</feature>
<dbReference type="PANTHER" id="PTHR11403:SF7">
    <property type="entry name" value="CYTOCHROME C OXIDASE SUBUNIT 3"/>
    <property type="match status" value="1"/>
</dbReference>
<dbReference type="InterPro" id="IPR013833">
    <property type="entry name" value="Cyt_c_oxidase_su3_a-hlx"/>
</dbReference>
<dbReference type="InterPro" id="IPR033945">
    <property type="entry name" value="Cyt_c_oxase_su3_dom"/>
</dbReference>
<dbReference type="RefSeq" id="WP_107242001.1">
    <property type="nucleotide sequence ID" value="NZ_JAKJUA010000006.1"/>
</dbReference>
<feature type="transmembrane region" description="Helical" evidence="10">
    <location>
        <begin position="238"/>
        <end position="265"/>
    </location>
</feature>
<comment type="similarity">
    <text evidence="2">Belongs to the cytochrome c oxidase subunit 3 family.</text>
</comment>
<dbReference type="AlphaFoldDB" id="A0A2T3JL67"/>
<feature type="transmembrane region" description="Helical" evidence="10">
    <location>
        <begin position="29"/>
        <end position="49"/>
    </location>
</feature>
<evidence type="ECO:0000259" key="11">
    <source>
        <dbReference type="PROSITE" id="PS50253"/>
    </source>
</evidence>
<proteinExistence type="inferred from homology"/>
<dbReference type="Gene3D" id="1.10.287.70">
    <property type="match status" value="1"/>
</dbReference>
<organism evidence="12 13">
    <name type="scientific">Photobacterium frigidiphilum</name>
    <dbReference type="NCBI Taxonomy" id="264736"/>
    <lineage>
        <taxon>Bacteria</taxon>
        <taxon>Pseudomonadati</taxon>
        <taxon>Pseudomonadota</taxon>
        <taxon>Gammaproteobacteria</taxon>
        <taxon>Vibrionales</taxon>
        <taxon>Vibrionaceae</taxon>
        <taxon>Photobacterium</taxon>
    </lineage>
</organism>
<evidence type="ECO:0000256" key="6">
    <source>
        <dbReference type="ARBA" id="ARBA00022989"/>
    </source>
</evidence>